<accession>V4C3C6</accession>
<dbReference type="InterPro" id="IPR001315">
    <property type="entry name" value="CARD"/>
</dbReference>
<evidence type="ECO:0000259" key="1">
    <source>
        <dbReference type="PROSITE" id="PS50209"/>
    </source>
</evidence>
<keyword evidence="3" id="KW-1185">Reference proteome</keyword>
<dbReference type="OMA" id="DDCAEIN"/>
<gene>
    <name evidence="2" type="ORF">LOTGIDRAFT_231816</name>
</gene>
<feature type="domain" description="CARD" evidence="1">
    <location>
        <begin position="23"/>
        <end position="113"/>
    </location>
</feature>
<dbReference type="OrthoDB" id="5984934at2759"/>
<dbReference type="PROSITE" id="PS50209">
    <property type="entry name" value="CARD"/>
    <property type="match status" value="1"/>
</dbReference>
<dbReference type="GO" id="GO:0019209">
    <property type="term" value="F:kinase activator activity"/>
    <property type="evidence" value="ECO:0007669"/>
    <property type="project" value="TreeGrafter"/>
</dbReference>
<name>V4C3C6_LOTGI</name>
<dbReference type="GeneID" id="20248723"/>
<dbReference type="Gene3D" id="1.10.533.10">
    <property type="entry name" value="Death Domain, Fas"/>
    <property type="match status" value="1"/>
</dbReference>
<dbReference type="HOGENOM" id="CLU_1637328_0_0_1"/>
<dbReference type="GO" id="GO:2001238">
    <property type="term" value="P:positive regulation of extrinsic apoptotic signaling pathway"/>
    <property type="evidence" value="ECO:0007669"/>
    <property type="project" value="TreeGrafter"/>
</dbReference>
<dbReference type="GO" id="GO:0002250">
    <property type="term" value="P:adaptive immune response"/>
    <property type="evidence" value="ECO:0007669"/>
    <property type="project" value="TreeGrafter"/>
</dbReference>
<sequence length="162" mass="18929">MAELKARGSPIDYNVQVSNERILAAIKNEIIQEKRSELLVSLNPDRHVDYLRSKCLLSEEDIEEIRHLTTRKKRASLFLDTILKNGPKAYDKLCESLLQERTQLFLLEMLNTEFERRKNSYISLIQPEEKEDSSYLQISNDHFSLPKPSSRRLPVIEVDDPE</sequence>
<dbReference type="GO" id="GO:0003713">
    <property type="term" value="F:transcription coactivator activity"/>
    <property type="evidence" value="ECO:0007669"/>
    <property type="project" value="TreeGrafter"/>
</dbReference>
<dbReference type="Proteomes" id="UP000030746">
    <property type="component" value="Unassembled WGS sequence"/>
</dbReference>
<evidence type="ECO:0000313" key="3">
    <source>
        <dbReference type="Proteomes" id="UP000030746"/>
    </source>
</evidence>
<dbReference type="Pfam" id="PF00619">
    <property type="entry name" value="CARD"/>
    <property type="match status" value="1"/>
</dbReference>
<dbReference type="InterPro" id="IPR011029">
    <property type="entry name" value="DEATH-like_dom_sf"/>
</dbReference>
<dbReference type="GO" id="GO:0006915">
    <property type="term" value="P:apoptotic process"/>
    <property type="evidence" value="ECO:0007669"/>
    <property type="project" value="InterPro"/>
</dbReference>
<dbReference type="GO" id="GO:0043422">
    <property type="term" value="F:protein kinase B binding"/>
    <property type="evidence" value="ECO:0007669"/>
    <property type="project" value="TreeGrafter"/>
</dbReference>
<dbReference type="KEGG" id="lgi:LOTGIDRAFT_231816"/>
<dbReference type="InterPro" id="IPR033238">
    <property type="entry name" value="BCL10/E10"/>
</dbReference>
<reference evidence="2 3" key="1">
    <citation type="journal article" date="2013" name="Nature">
        <title>Insights into bilaterian evolution from three spiralian genomes.</title>
        <authorList>
            <person name="Simakov O."/>
            <person name="Marletaz F."/>
            <person name="Cho S.J."/>
            <person name="Edsinger-Gonzales E."/>
            <person name="Havlak P."/>
            <person name="Hellsten U."/>
            <person name="Kuo D.H."/>
            <person name="Larsson T."/>
            <person name="Lv J."/>
            <person name="Arendt D."/>
            <person name="Savage R."/>
            <person name="Osoegawa K."/>
            <person name="de Jong P."/>
            <person name="Grimwood J."/>
            <person name="Chapman J.A."/>
            <person name="Shapiro H."/>
            <person name="Aerts A."/>
            <person name="Otillar R.P."/>
            <person name="Terry A.Y."/>
            <person name="Boore J.L."/>
            <person name="Grigoriev I.V."/>
            <person name="Lindberg D.R."/>
            <person name="Seaver E.C."/>
            <person name="Weisblat D.A."/>
            <person name="Putnam N.H."/>
            <person name="Rokhsar D.S."/>
        </authorList>
    </citation>
    <scope>NUCLEOTIDE SEQUENCE [LARGE SCALE GENOMIC DNA]</scope>
</reference>
<dbReference type="AlphaFoldDB" id="V4C3C6"/>
<organism evidence="2 3">
    <name type="scientific">Lottia gigantea</name>
    <name type="common">Giant owl limpet</name>
    <dbReference type="NCBI Taxonomy" id="225164"/>
    <lineage>
        <taxon>Eukaryota</taxon>
        <taxon>Metazoa</taxon>
        <taxon>Spiralia</taxon>
        <taxon>Lophotrochozoa</taxon>
        <taxon>Mollusca</taxon>
        <taxon>Gastropoda</taxon>
        <taxon>Patellogastropoda</taxon>
        <taxon>Lottioidea</taxon>
        <taxon>Lottiidae</taxon>
        <taxon>Lottia</taxon>
    </lineage>
</organism>
<dbReference type="GO" id="GO:0032449">
    <property type="term" value="C:CBM complex"/>
    <property type="evidence" value="ECO:0007669"/>
    <property type="project" value="TreeGrafter"/>
</dbReference>
<proteinExistence type="predicted"/>
<dbReference type="CTD" id="20248723"/>
<dbReference type="PANTHER" id="PTHR34920">
    <property type="entry name" value="B-CELL LYMPHOMA/LEUKEMIA 10"/>
    <property type="match status" value="1"/>
</dbReference>
<dbReference type="GO" id="GO:0005829">
    <property type="term" value="C:cytosol"/>
    <property type="evidence" value="ECO:0007669"/>
    <property type="project" value="TreeGrafter"/>
</dbReference>
<dbReference type="SUPFAM" id="SSF47986">
    <property type="entry name" value="DEATH domain"/>
    <property type="match status" value="1"/>
</dbReference>
<protein>
    <recommendedName>
        <fullName evidence="1">CARD domain-containing protein</fullName>
    </recommendedName>
</protein>
<dbReference type="GO" id="GO:0051059">
    <property type="term" value="F:NF-kappaB binding"/>
    <property type="evidence" value="ECO:0007669"/>
    <property type="project" value="TreeGrafter"/>
</dbReference>
<evidence type="ECO:0000313" key="2">
    <source>
        <dbReference type="EMBL" id="ESO96029.1"/>
    </source>
</evidence>
<dbReference type="RefSeq" id="XP_009053150.1">
    <property type="nucleotide sequence ID" value="XM_009054902.1"/>
</dbReference>
<dbReference type="PANTHER" id="PTHR34920:SF1">
    <property type="entry name" value="B-CELL LYMPHOMA_LEUKEMIA 10"/>
    <property type="match status" value="1"/>
</dbReference>
<dbReference type="EMBL" id="KB201549">
    <property type="protein sequence ID" value="ESO96029.1"/>
    <property type="molecule type" value="Genomic_DNA"/>
</dbReference>